<gene>
    <name evidence="1" type="ORF">MENTE1834_LOCUS41218</name>
</gene>
<keyword evidence="2" id="KW-1185">Reference proteome</keyword>
<dbReference type="Proteomes" id="UP001497535">
    <property type="component" value="Unassembled WGS sequence"/>
</dbReference>
<evidence type="ECO:0000313" key="2">
    <source>
        <dbReference type="Proteomes" id="UP001497535"/>
    </source>
</evidence>
<evidence type="ECO:0000313" key="1">
    <source>
        <dbReference type="EMBL" id="CAK5096829.1"/>
    </source>
</evidence>
<accession>A0ACB1AP40</accession>
<name>A0ACB1AP40_MELEN</name>
<sequence>MPISTVTPVCSPPLPSAILTSLSPLSYLPSILLPSPSLLPAPLILLTTSLPI</sequence>
<dbReference type="EMBL" id="CAVMJV010000100">
    <property type="protein sequence ID" value="CAK5096829.1"/>
    <property type="molecule type" value="Genomic_DNA"/>
</dbReference>
<protein>
    <submittedName>
        <fullName evidence="1">Uncharacterized protein</fullName>
    </submittedName>
</protein>
<reference evidence="1" key="1">
    <citation type="submission" date="2023-11" db="EMBL/GenBank/DDBJ databases">
        <authorList>
            <person name="Poullet M."/>
        </authorList>
    </citation>
    <scope>NUCLEOTIDE SEQUENCE</scope>
    <source>
        <strain evidence="1">E1834</strain>
    </source>
</reference>
<proteinExistence type="predicted"/>
<organism evidence="1 2">
    <name type="scientific">Meloidogyne enterolobii</name>
    <name type="common">Root-knot nematode worm</name>
    <name type="synonym">Meloidogyne mayaguensis</name>
    <dbReference type="NCBI Taxonomy" id="390850"/>
    <lineage>
        <taxon>Eukaryota</taxon>
        <taxon>Metazoa</taxon>
        <taxon>Ecdysozoa</taxon>
        <taxon>Nematoda</taxon>
        <taxon>Chromadorea</taxon>
        <taxon>Rhabditida</taxon>
        <taxon>Tylenchina</taxon>
        <taxon>Tylenchomorpha</taxon>
        <taxon>Tylenchoidea</taxon>
        <taxon>Meloidogynidae</taxon>
        <taxon>Meloidogyninae</taxon>
        <taxon>Meloidogyne</taxon>
    </lineage>
</organism>
<comment type="caution">
    <text evidence="1">The sequence shown here is derived from an EMBL/GenBank/DDBJ whole genome shotgun (WGS) entry which is preliminary data.</text>
</comment>